<proteinExistence type="predicted"/>
<organism evidence="3 4">
    <name type="scientific">Parerythrobacter jejuensis</name>
    <dbReference type="NCBI Taxonomy" id="795812"/>
    <lineage>
        <taxon>Bacteria</taxon>
        <taxon>Pseudomonadati</taxon>
        <taxon>Pseudomonadota</taxon>
        <taxon>Alphaproteobacteria</taxon>
        <taxon>Sphingomonadales</taxon>
        <taxon>Erythrobacteraceae</taxon>
        <taxon>Parerythrobacter</taxon>
    </lineage>
</organism>
<keyword evidence="4" id="KW-1185">Reference proteome</keyword>
<dbReference type="InterPro" id="IPR036249">
    <property type="entry name" value="Thioredoxin-like_sf"/>
</dbReference>
<dbReference type="SFLD" id="SFLDG01180">
    <property type="entry name" value="SUF1"/>
    <property type="match status" value="1"/>
</dbReference>
<dbReference type="PANTHER" id="PTHR12289">
    <property type="entry name" value="METAXIN RELATED"/>
    <property type="match status" value="1"/>
</dbReference>
<dbReference type="InterPro" id="IPR036282">
    <property type="entry name" value="Glutathione-S-Trfase_C_sf"/>
</dbReference>
<dbReference type="InterPro" id="IPR050931">
    <property type="entry name" value="Mito_Protein_Transport_Metaxin"/>
</dbReference>
<dbReference type="PANTHER" id="PTHR12289:SF41">
    <property type="entry name" value="FAILED AXON CONNECTIONS-RELATED"/>
    <property type="match status" value="1"/>
</dbReference>
<keyword evidence="3" id="KW-0808">Transferase</keyword>
<evidence type="ECO:0000313" key="4">
    <source>
        <dbReference type="Proteomes" id="UP000446786"/>
    </source>
</evidence>
<dbReference type="EMBL" id="WTYE01000001">
    <property type="protein sequence ID" value="MXP32872.1"/>
    <property type="molecule type" value="Genomic_DNA"/>
</dbReference>
<reference evidence="3 4" key="1">
    <citation type="submission" date="2019-12" db="EMBL/GenBank/DDBJ databases">
        <title>Genomic-based taxomic classification of the family Erythrobacteraceae.</title>
        <authorList>
            <person name="Xu L."/>
        </authorList>
    </citation>
    <scope>NUCLEOTIDE SEQUENCE [LARGE SCALE GENOMIC DNA]</scope>
    <source>
        <strain evidence="3 4">JCM 16677</strain>
    </source>
</reference>
<evidence type="ECO:0000259" key="2">
    <source>
        <dbReference type="Pfam" id="PF17172"/>
    </source>
</evidence>
<name>A0A845APV3_9SPHN</name>
<dbReference type="SFLD" id="SFLDG01200">
    <property type="entry name" value="SUF1.1"/>
    <property type="match status" value="1"/>
</dbReference>
<dbReference type="InterPro" id="IPR012336">
    <property type="entry name" value="Thioredoxin-like_fold"/>
</dbReference>
<dbReference type="AlphaFoldDB" id="A0A845APV3"/>
<feature type="domain" description="Thioredoxin-like fold" evidence="2">
    <location>
        <begin position="26"/>
        <end position="123"/>
    </location>
</feature>
<dbReference type="SUPFAM" id="SSF52833">
    <property type="entry name" value="Thioredoxin-like"/>
    <property type="match status" value="1"/>
</dbReference>
<evidence type="ECO:0000313" key="3">
    <source>
        <dbReference type="EMBL" id="MXP32872.1"/>
    </source>
</evidence>
<dbReference type="Pfam" id="PF17172">
    <property type="entry name" value="GST_N_4"/>
    <property type="match status" value="1"/>
</dbReference>
<dbReference type="InterPro" id="IPR026928">
    <property type="entry name" value="FAX/IsoI-like"/>
</dbReference>
<dbReference type="SFLD" id="SFLDS00019">
    <property type="entry name" value="Glutathione_Transferase_(cytos"/>
    <property type="match status" value="1"/>
</dbReference>
<comment type="caution">
    <text evidence="3">The sequence shown here is derived from an EMBL/GenBank/DDBJ whole genome shotgun (WGS) entry which is preliminary data.</text>
</comment>
<gene>
    <name evidence="3" type="ORF">GRI94_13660</name>
</gene>
<dbReference type="Gene3D" id="1.20.1050.10">
    <property type="match status" value="1"/>
</dbReference>
<dbReference type="CDD" id="cd03193">
    <property type="entry name" value="GST_C_Metaxin"/>
    <property type="match status" value="1"/>
</dbReference>
<dbReference type="SUPFAM" id="SSF47616">
    <property type="entry name" value="GST C-terminal domain-like"/>
    <property type="match status" value="1"/>
</dbReference>
<dbReference type="GO" id="GO:0005737">
    <property type="term" value="C:cytoplasm"/>
    <property type="evidence" value="ECO:0007669"/>
    <property type="project" value="TreeGrafter"/>
</dbReference>
<sequence length="245" mass="27403">MARELAMSELKAYHLPGRWGLVTVSPFCLKLDAFMRMTNLPHESLTAATPFGGPKKKAPWITHKGRKIGDSAIIIDYLKETFGVDPDAHLDASQRGIARAIQRLVEENLYWAMVYDRWQRPSNWPILTGSVLGDIPLPIRMVLAPIARRGVAKQLAGHGMGLHAEHEIEDIARGDIDALAGILGDQEWFLGNQPSMADATVYSLLANIIYVPFASPMNAMIEGHRNLRAFLDRFRARFYPEEVSD</sequence>
<dbReference type="InterPro" id="IPR033468">
    <property type="entry name" value="Metaxin_GST"/>
</dbReference>
<evidence type="ECO:0000259" key="1">
    <source>
        <dbReference type="Pfam" id="PF17171"/>
    </source>
</evidence>
<dbReference type="Pfam" id="PF17171">
    <property type="entry name" value="GST_C_6"/>
    <property type="match status" value="1"/>
</dbReference>
<feature type="domain" description="Metaxin glutathione S-transferase" evidence="1">
    <location>
        <begin position="172"/>
        <end position="233"/>
    </location>
</feature>
<dbReference type="GO" id="GO:0016740">
    <property type="term" value="F:transferase activity"/>
    <property type="evidence" value="ECO:0007669"/>
    <property type="project" value="UniProtKB-KW"/>
</dbReference>
<dbReference type="InterPro" id="IPR040079">
    <property type="entry name" value="Glutathione_S-Trfase"/>
</dbReference>
<dbReference type="Gene3D" id="3.40.30.10">
    <property type="entry name" value="Glutaredoxin"/>
    <property type="match status" value="1"/>
</dbReference>
<dbReference type="CDD" id="cd03054">
    <property type="entry name" value="GST_N_Metaxin"/>
    <property type="match status" value="1"/>
</dbReference>
<dbReference type="Proteomes" id="UP000446786">
    <property type="component" value="Unassembled WGS sequence"/>
</dbReference>
<protein>
    <submittedName>
        <fullName evidence="3">Glutathione S-transferase family protein</fullName>
    </submittedName>
</protein>
<accession>A0A845APV3</accession>